<evidence type="ECO:0000256" key="2">
    <source>
        <dbReference type="SAM" id="Phobius"/>
    </source>
</evidence>
<feature type="domain" description="SAYSvFN" evidence="3">
    <location>
        <begin position="88"/>
        <end position="156"/>
    </location>
</feature>
<accession>A0A0K2V1T5</accession>
<protein>
    <submittedName>
        <fullName evidence="4">Putative LOC100181778 [Ciona intestinalis]</fullName>
    </submittedName>
</protein>
<evidence type="ECO:0000256" key="1">
    <source>
        <dbReference type="SAM" id="MobiDB-lite"/>
    </source>
</evidence>
<feature type="region of interest" description="Disordered" evidence="1">
    <location>
        <begin position="39"/>
        <end position="65"/>
    </location>
</feature>
<keyword evidence="2" id="KW-1133">Transmembrane helix</keyword>
<sequence>MEDKLAEYRRKKKAESSSVKTDQRSLFQSFTSIFQTTSVKEEDTTSERPVKLIKKESDSEPEEDLLPSDEELEVQWSGIDLFILAVKLSLWIALWGVAIKWEIGVCFVVLSGFVFIYLNLSDRKKRPKEKSAYSVFNKECRPLDGALKAEHFEKMIGKS</sequence>
<dbReference type="InterPro" id="IPR019387">
    <property type="entry name" value="SAYSvFN_dom"/>
</dbReference>
<feature type="compositionally biased region" description="Basic and acidic residues" evidence="1">
    <location>
        <begin position="39"/>
        <end position="58"/>
    </location>
</feature>
<keyword evidence="2" id="KW-0472">Membrane</keyword>
<feature type="transmembrane region" description="Helical" evidence="2">
    <location>
        <begin position="101"/>
        <end position="120"/>
    </location>
</feature>
<keyword evidence="2" id="KW-0812">Transmembrane</keyword>
<feature type="transmembrane region" description="Helical" evidence="2">
    <location>
        <begin position="76"/>
        <end position="95"/>
    </location>
</feature>
<dbReference type="Pfam" id="PF10260">
    <property type="entry name" value="SAYSvFN"/>
    <property type="match status" value="1"/>
</dbReference>
<dbReference type="InterPro" id="IPR039159">
    <property type="entry name" value="SAYSD1"/>
</dbReference>
<dbReference type="AlphaFoldDB" id="A0A0K2V1T5"/>
<proteinExistence type="predicted"/>
<dbReference type="PANTHER" id="PTHR13527">
    <property type="entry name" value="SAYSVFN DOMAIN-CONTAINING PROTEIN 1"/>
    <property type="match status" value="1"/>
</dbReference>
<name>A0A0K2V1T5_LEPSM</name>
<dbReference type="EMBL" id="HACA01026761">
    <property type="protein sequence ID" value="CDW44122.1"/>
    <property type="molecule type" value="Transcribed_RNA"/>
</dbReference>
<organism evidence="4">
    <name type="scientific">Lepeophtheirus salmonis</name>
    <name type="common">Salmon louse</name>
    <name type="synonym">Caligus salmonis</name>
    <dbReference type="NCBI Taxonomy" id="72036"/>
    <lineage>
        <taxon>Eukaryota</taxon>
        <taxon>Metazoa</taxon>
        <taxon>Ecdysozoa</taxon>
        <taxon>Arthropoda</taxon>
        <taxon>Crustacea</taxon>
        <taxon>Multicrustacea</taxon>
        <taxon>Hexanauplia</taxon>
        <taxon>Copepoda</taxon>
        <taxon>Siphonostomatoida</taxon>
        <taxon>Caligidae</taxon>
        <taxon>Lepeophtheirus</taxon>
    </lineage>
</organism>
<reference evidence="4" key="1">
    <citation type="submission" date="2014-05" db="EMBL/GenBank/DDBJ databases">
        <authorList>
            <person name="Chronopoulou M."/>
        </authorList>
    </citation>
    <scope>NUCLEOTIDE SEQUENCE</scope>
    <source>
        <tissue evidence="4">Whole organism</tissue>
    </source>
</reference>
<dbReference type="OrthoDB" id="71310at2759"/>
<feature type="region of interest" description="Disordered" evidence="1">
    <location>
        <begin position="1"/>
        <end position="23"/>
    </location>
</feature>
<evidence type="ECO:0000259" key="3">
    <source>
        <dbReference type="Pfam" id="PF10260"/>
    </source>
</evidence>
<evidence type="ECO:0000313" key="4">
    <source>
        <dbReference type="EMBL" id="CDW44122.1"/>
    </source>
</evidence>
<dbReference type="PANTHER" id="PTHR13527:SF0">
    <property type="entry name" value="SAYSVFN DOMAIN-CONTAINING PROTEIN 1"/>
    <property type="match status" value="1"/>
</dbReference>